<comment type="caution">
    <text evidence="2">The sequence shown here is derived from an EMBL/GenBank/DDBJ whole genome shotgun (WGS) entry which is preliminary data.</text>
</comment>
<name>A0AAD9X7H4_9ROSI</name>
<proteinExistence type="predicted"/>
<protein>
    <recommendedName>
        <fullName evidence="1">KIB1-4 beta-propeller domain-containing protein</fullName>
    </recommendedName>
</protein>
<dbReference type="Proteomes" id="UP001280121">
    <property type="component" value="Unassembled WGS sequence"/>
</dbReference>
<dbReference type="AlphaFoldDB" id="A0AAD9X7H4"/>
<dbReference type="Pfam" id="PF03478">
    <property type="entry name" value="Beta-prop_KIB1-4"/>
    <property type="match status" value="1"/>
</dbReference>
<dbReference type="InterPro" id="IPR005174">
    <property type="entry name" value="KIB1-4_b-propeller"/>
</dbReference>
<evidence type="ECO:0000259" key="1">
    <source>
        <dbReference type="Pfam" id="PF03478"/>
    </source>
</evidence>
<evidence type="ECO:0000313" key="2">
    <source>
        <dbReference type="EMBL" id="KAK2654270.1"/>
    </source>
</evidence>
<dbReference type="PANTHER" id="PTHR33110:SF148">
    <property type="entry name" value="F-BOX DOMAIN-CONTAINING PROTEIN"/>
    <property type="match status" value="1"/>
</dbReference>
<accession>A0AAD9X7H4</accession>
<reference evidence="2" key="1">
    <citation type="journal article" date="2023" name="Plant J.">
        <title>Genome sequences and population genomics provide insights into the demographic history, inbreeding, and mutation load of two 'living fossil' tree species of Dipteronia.</title>
        <authorList>
            <person name="Feng Y."/>
            <person name="Comes H.P."/>
            <person name="Chen J."/>
            <person name="Zhu S."/>
            <person name="Lu R."/>
            <person name="Zhang X."/>
            <person name="Li P."/>
            <person name="Qiu J."/>
            <person name="Olsen K.M."/>
            <person name="Qiu Y."/>
        </authorList>
    </citation>
    <scope>NUCLEOTIDE SEQUENCE</scope>
    <source>
        <strain evidence="2">KIB01</strain>
    </source>
</reference>
<keyword evidence="3" id="KW-1185">Reference proteome</keyword>
<organism evidence="2 3">
    <name type="scientific">Dipteronia dyeriana</name>
    <dbReference type="NCBI Taxonomy" id="168575"/>
    <lineage>
        <taxon>Eukaryota</taxon>
        <taxon>Viridiplantae</taxon>
        <taxon>Streptophyta</taxon>
        <taxon>Embryophyta</taxon>
        <taxon>Tracheophyta</taxon>
        <taxon>Spermatophyta</taxon>
        <taxon>Magnoliopsida</taxon>
        <taxon>eudicotyledons</taxon>
        <taxon>Gunneridae</taxon>
        <taxon>Pentapetalae</taxon>
        <taxon>rosids</taxon>
        <taxon>malvids</taxon>
        <taxon>Sapindales</taxon>
        <taxon>Sapindaceae</taxon>
        <taxon>Hippocastanoideae</taxon>
        <taxon>Acereae</taxon>
        <taxon>Dipteronia</taxon>
    </lineage>
</organism>
<feature type="domain" description="KIB1-4 beta-propeller" evidence="1">
    <location>
        <begin position="80"/>
        <end position="267"/>
    </location>
</feature>
<sequence>MEMKMAKKADWSALIDPVLEEIIRRLILYQDFFAFRRVCTSWLSTAPKENFKFKCRMPWLLIPPKSGCNLGHFFIFSQVQVQDYTLMMIHGVRREMICSIKPGDTAWTIVKTCQNDNVDLTYYNGKFYVVNRYCQIMSCDVRGVNPTVAQVANMPIPDNLVNVYIVESSGRLLVVTQQLLPVGIIMWETETAYRACEFQVFEVDLRTSSWTKMKDLGNKTLFLGSNSSICIESDGVYFKPNRIFFKVAYRNAYYFNNKGGYHMRVYNIEDRSIEPYFLGDSCNRLTPTYNFTTPPTFIEQCPY</sequence>
<gene>
    <name evidence="2" type="ORF">Ddye_014126</name>
</gene>
<dbReference type="EMBL" id="JANJYI010000004">
    <property type="protein sequence ID" value="KAK2654270.1"/>
    <property type="molecule type" value="Genomic_DNA"/>
</dbReference>
<evidence type="ECO:0000313" key="3">
    <source>
        <dbReference type="Proteomes" id="UP001280121"/>
    </source>
</evidence>
<dbReference type="PANTHER" id="PTHR33110">
    <property type="entry name" value="F-BOX/KELCH-REPEAT PROTEIN-RELATED"/>
    <property type="match status" value="1"/>
</dbReference>